<evidence type="ECO:0000313" key="10">
    <source>
        <dbReference type="Proteomes" id="UP000830116"/>
    </source>
</evidence>
<dbReference type="PIRSF" id="PIRSF001221">
    <property type="entry name" value="Amidase_fungi"/>
    <property type="match status" value="1"/>
</dbReference>
<keyword evidence="5 7" id="KW-0067">ATP-binding</keyword>
<reference evidence="9" key="1">
    <citation type="submission" date="2022-03" db="EMBL/GenBank/DDBJ databases">
        <title>Genome Identification and Characterization of new species Bdellovibrio reynosense LBG001 sp. nov. from a Mexico soil sample.</title>
        <authorList>
            <person name="Camilli A."/>
            <person name="Ajao Y."/>
            <person name="Guo X."/>
        </authorList>
    </citation>
    <scope>NUCLEOTIDE SEQUENCE</scope>
    <source>
        <strain evidence="9">LBG001</strain>
    </source>
</reference>
<evidence type="ECO:0000256" key="4">
    <source>
        <dbReference type="ARBA" id="ARBA00022741"/>
    </source>
</evidence>
<dbReference type="Pfam" id="PF01425">
    <property type="entry name" value="Amidase"/>
    <property type="match status" value="1"/>
</dbReference>
<keyword evidence="6 7" id="KW-0648">Protein biosynthesis</keyword>
<evidence type="ECO:0000256" key="2">
    <source>
        <dbReference type="ARBA" id="ARBA00014428"/>
    </source>
</evidence>
<feature type="active site" description="Charge relay system" evidence="7">
    <location>
        <position position="78"/>
    </location>
</feature>
<dbReference type="Gene3D" id="3.90.1300.10">
    <property type="entry name" value="Amidase signature (AS) domain"/>
    <property type="match status" value="1"/>
</dbReference>
<proteinExistence type="inferred from homology"/>
<dbReference type="InterPro" id="IPR023631">
    <property type="entry name" value="Amidase_dom"/>
</dbReference>
<feature type="active site" description="Acyl-ester intermediate" evidence="7">
    <location>
        <position position="177"/>
    </location>
</feature>
<dbReference type="PANTHER" id="PTHR11895:SF151">
    <property type="entry name" value="GLUTAMYL-TRNA(GLN) AMIDOTRANSFERASE SUBUNIT A"/>
    <property type="match status" value="1"/>
</dbReference>
<keyword evidence="3 7" id="KW-0436">Ligase</keyword>
<comment type="subunit">
    <text evidence="1 7">Heterotrimer of A, B and C subunits.</text>
</comment>
<keyword evidence="4 7" id="KW-0547">Nucleotide-binding</keyword>
<feature type="active site" description="Charge relay system" evidence="7">
    <location>
        <position position="153"/>
    </location>
</feature>
<dbReference type="InterPro" id="IPR036928">
    <property type="entry name" value="AS_sf"/>
</dbReference>
<dbReference type="HAMAP" id="MF_00120">
    <property type="entry name" value="GatA"/>
    <property type="match status" value="1"/>
</dbReference>
<comment type="function">
    <text evidence="7">Allows the formation of correctly charged Gln-tRNA(Gln) through the transamidation of misacylated Glu-tRNA(Gln) in organisms which lack glutaminyl-tRNA synthetase. The reaction takes place in the presence of glutamine and ATP through an activated gamma-phospho-Glu-tRNA(Gln).</text>
</comment>
<dbReference type="InterPro" id="IPR000120">
    <property type="entry name" value="Amidase"/>
</dbReference>
<dbReference type="SUPFAM" id="SSF75304">
    <property type="entry name" value="Amidase signature (AS) enzymes"/>
    <property type="match status" value="1"/>
</dbReference>
<feature type="domain" description="Amidase" evidence="8">
    <location>
        <begin position="24"/>
        <end position="470"/>
    </location>
</feature>
<dbReference type="NCBIfam" id="TIGR00132">
    <property type="entry name" value="gatA"/>
    <property type="match status" value="1"/>
</dbReference>
<comment type="catalytic activity">
    <reaction evidence="7">
        <text>L-glutamyl-tRNA(Gln) + L-glutamine + ATP + H2O = L-glutaminyl-tRNA(Gln) + L-glutamate + ADP + phosphate + H(+)</text>
        <dbReference type="Rhea" id="RHEA:17521"/>
        <dbReference type="Rhea" id="RHEA-COMP:9681"/>
        <dbReference type="Rhea" id="RHEA-COMP:9684"/>
        <dbReference type="ChEBI" id="CHEBI:15377"/>
        <dbReference type="ChEBI" id="CHEBI:15378"/>
        <dbReference type="ChEBI" id="CHEBI:29985"/>
        <dbReference type="ChEBI" id="CHEBI:30616"/>
        <dbReference type="ChEBI" id="CHEBI:43474"/>
        <dbReference type="ChEBI" id="CHEBI:58359"/>
        <dbReference type="ChEBI" id="CHEBI:78520"/>
        <dbReference type="ChEBI" id="CHEBI:78521"/>
        <dbReference type="ChEBI" id="CHEBI:456216"/>
        <dbReference type="EC" id="6.3.5.7"/>
    </reaction>
</comment>
<organism evidence="9 10">
    <name type="scientific">Bdellovibrio reynosensis</name>
    <dbReference type="NCBI Taxonomy" id="2835041"/>
    <lineage>
        <taxon>Bacteria</taxon>
        <taxon>Pseudomonadati</taxon>
        <taxon>Bdellovibrionota</taxon>
        <taxon>Bdellovibrionia</taxon>
        <taxon>Bdellovibrionales</taxon>
        <taxon>Pseudobdellovibrionaceae</taxon>
        <taxon>Bdellovibrio</taxon>
    </lineage>
</organism>
<evidence type="ECO:0000259" key="8">
    <source>
        <dbReference type="Pfam" id="PF01425"/>
    </source>
</evidence>
<protein>
    <recommendedName>
        <fullName evidence="2 7">Glutamyl-tRNA(Gln) amidotransferase subunit A</fullName>
        <shortName evidence="7">Glu-ADT subunit A</shortName>
        <ecNumber evidence="7">6.3.5.7</ecNumber>
    </recommendedName>
</protein>
<keyword evidence="10" id="KW-1185">Reference proteome</keyword>
<name>A0ABY4CA16_9BACT</name>
<dbReference type="EC" id="6.3.5.7" evidence="7"/>
<dbReference type="EMBL" id="CP093442">
    <property type="protein sequence ID" value="UOF00343.1"/>
    <property type="molecule type" value="Genomic_DNA"/>
</dbReference>
<dbReference type="RefSeq" id="WP_243536199.1">
    <property type="nucleotide sequence ID" value="NZ_CP093442.1"/>
</dbReference>
<dbReference type="Proteomes" id="UP000830116">
    <property type="component" value="Chromosome"/>
</dbReference>
<sequence length="490" mass="52528">MDLTFASISEIADAVKNKSVSAKEVAQHFQTRIETLDRKLNSFTSINPNSLSDAAEIDARIAKGEDVGPMAGVPFGIKEMLCTKGIRTTAGSKILENFIPPYDATVVARLKKAGVVVLGKLNQDEFAMGSSNETSFHGSVKNPWNLECVPGGSSGGSAAAQAARLVAGTIGTDTGGSIRQPASFCGIVGVKPTYGRVSRYGIIAYASSLDQAGPMVSSVKDAALTLEVISGFDENDSTTTQKQVPAWSKSLKSDIKGLKIGIKKENMAGSLHPDVQKTVEKSIETLKQMGAEIVEVSVPLTEMAVPVYYLVAASEASSNLARYDGVKYGYRADFKNLSAIELDEFYGKTRGEGFGAEVKRRIMLGTYCLSSGYYDAYYNKAGQVRRLITNQYLEAFKKCDVILSPVTTAPAFKLGERIDDPLEMYLNDIFTTSTNLAGLPGMSVPFGLSQDGLPIGIQLTACHFEEQKMLDVAFALESASSVKGKHPHVV</sequence>
<comment type="similarity">
    <text evidence="7">Belongs to the amidase family. GatA subfamily.</text>
</comment>
<evidence type="ECO:0000256" key="3">
    <source>
        <dbReference type="ARBA" id="ARBA00022598"/>
    </source>
</evidence>
<evidence type="ECO:0000256" key="5">
    <source>
        <dbReference type="ARBA" id="ARBA00022840"/>
    </source>
</evidence>
<evidence type="ECO:0000256" key="6">
    <source>
        <dbReference type="ARBA" id="ARBA00022917"/>
    </source>
</evidence>
<gene>
    <name evidence="7 9" type="primary">gatA</name>
    <name evidence="9" type="ORF">MNR06_11610</name>
</gene>
<dbReference type="PANTHER" id="PTHR11895">
    <property type="entry name" value="TRANSAMIDASE"/>
    <property type="match status" value="1"/>
</dbReference>
<dbReference type="InterPro" id="IPR004412">
    <property type="entry name" value="GatA"/>
</dbReference>
<accession>A0ABY4CA16</accession>
<evidence type="ECO:0000313" key="9">
    <source>
        <dbReference type="EMBL" id="UOF00343.1"/>
    </source>
</evidence>
<evidence type="ECO:0000256" key="7">
    <source>
        <dbReference type="HAMAP-Rule" id="MF_00120"/>
    </source>
</evidence>
<evidence type="ECO:0000256" key="1">
    <source>
        <dbReference type="ARBA" id="ARBA00011123"/>
    </source>
</evidence>